<dbReference type="AlphaFoldDB" id="A0A2J6QB60"/>
<name>A0A2J6QB60_9HELO</name>
<reference evidence="3 4" key="1">
    <citation type="submission" date="2016-05" db="EMBL/GenBank/DDBJ databases">
        <title>A degradative enzymes factory behind the ericoid mycorrhizal symbiosis.</title>
        <authorList>
            <consortium name="DOE Joint Genome Institute"/>
            <person name="Martino E."/>
            <person name="Morin E."/>
            <person name="Grelet G."/>
            <person name="Kuo A."/>
            <person name="Kohler A."/>
            <person name="Daghino S."/>
            <person name="Barry K."/>
            <person name="Choi C."/>
            <person name="Cichocki N."/>
            <person name="Clum A."/>
            <person name="Copeland A."/>
            <person name="Hainaut M."/>
            <person name="Haridas S."/>
            <person name="Labutti K."/>
            <person name="Lindquist E."/>
            <person name="Lipzen A."/>
            <person name="Khouja H.-R."/>
            <person name="Murat C."/>
            <person name="Ohm R."/>
            <person name="Olson A."/>
            <person name="Spatafora J."/>
            <person name="Veneault-Fourrey C."/>
            <person name="Henrissat B."/>
            <person name="Grigoriev I."/>
            <person name="Martin F."/>
            <person name="Perotto S."/>
        </authorList>
    </citation>
    <scope>NUCLEOTIDE SEQUENCE [LARGE SCALE GENOMIC DNA]</scope>
    <source>
        <strain evidence="3 4">UAMH 7357</strain>
    </source>
</reference>
<dbReference type="SFLD" id="SFLDS00019">
    <property type="entry name" value="Glutathione_Transferase_(cytos"/>
    <property type="match status" value="1"/>
</dbReference>
<dbReference type="Pfam" id="PF17172">
    <property type="entry name" value="GST_N_4"/>
    <property type="match status" value="1"/>
</dbReference>
<evidence type="ECO:0000259" key="2">
    <source>
        <dbReference type="Pfam" id="PF17172"/>
    </source>
</evidence>
<comment type="similarity">
    <text evidence="1">Belongs to the FAX family.</text>
</comment>
<sequence>MATSKSNNLEILLARGWKQSNIYGWSPFCTKLELRFRLSGIKYRCEAGSPPSGPMAKLPYVTVSSPSSAPYKLGDSSLIARDFVDNGLMEDLNADLNETTKTLDLAIQALVEDRLYFYTTRERWLGENYWVQRDEVLGALPWLVRVFVGNIVYRKIKGALYGQGAGRFTDQQAKDFREGIWTRLDAVLREARAKRKEMGKEECFWCLGGEEPTDCDTSVFGAVCAVLVAKSNPESTRFLRDLEAVMDYANRIHNKYFPDYEKWE</sequence>
<keyword evidence="4" id="KW-1185">Reference proteome</keyword>
<organism evidence="3 4">
    <name type="scientific">Hyaloscypha hepaticicola</name>
    <dbReference type="NCBI Taxonomy" id="2082293"/>
    <lineage>
        <taxon>Eukaryota</taxon>
        <taxon>Fungi</taxon>
        <taxon>Dikarya</taxon>
        <taxon>Ascomycota</taxon>
        <taxon>Pezizomycotina</taxon>
        <taxon>Leotiomycetes</taxon>
        <taxon>Helotiales</taxon>
        <taxon>Hyaloscyphaceae</taxon>
        <taxon>Hyaloscypha</taxon>
    </lineage>
</organism>
<dbReference type="PANTHER" id="PTHR12289:SF41">
    <property type="entry name" value="FAILED AXON CONNECTIONS-RELATED"/>
    <property type="match status" value="1"/>
</dbReference>
<evidence type="ECO:0000313" key="4">
    <source>
        <dbReference type="Proteomes" id="UP000235672"/>
    </source>
</evidence>
<dbReference type="Proteomes" id="UP000235672">
    <property type="component" value="Unassembled WGS sequence"/>
</dbReference>
<evidence type="ECO:0000256" key="1">
    <source>
        <dbReference type="ARBA" id="ARBA00006475"/>
    </source>
</evidence>
<dbReference type="EMBL" id="KZ613475">
    <property type="protein sequence ID" value="PMD23500.1"/>
    <property type="molecule type" value="Genomic_DNA"/>
</dbReference>
<evidence type="ECO:0000313" key="3">
    <source>
        <dbReference type="EMBL" id="PMD23500.1"/>
    </source>
</evidence>
<dbReference type="InterPro" id="IPR050931">
    <property type="entry name" value="Mito_Protein_Transport_Metaxin"/>
</dbReference>
<dbReference type="PANTHER" id="PTHR12289">
    <property type="entry name" value="METAXIN RELATED"/>
    <property type="match status" value="1"/>
</dbReference>
<dbReference type="SFLD" id="SFLDG01180">
    <property type="entry name" value="SUF1"/>
    <property type="match status" value="1"/>
</dbReference>
<accession>A0A2J6QB60</accession>
<protein>
    <recommendedName>
        <fullName evidence="2">Thioredoxin-like fold domain-containing protein</fullName>
    </recommendedName>
</protein>
<feature type="domain" description="Thioredoxin-like fold" evidence="2">
    <location>
        <begin position="27"/>
        <end position="127"/>
    </location>
</feature>
<dbReference type="InterPro" id="IPR040079">
    <property type="entry name" value="Glutathione_S-Trfase"/>
</dbReference>
<dbReference type="InterPro" id="IPR026928">
    <property type="entry name" value="FAX/IsoI-like"/>
</dbReference>
<proteinExistence type="inferred from homology"/>
<gene>
    <name evidence="3" type="ORF">NA56DRAFT_644347</name>
</gene>
<dbReference type="STRING" id="1745343.A0A2J6QB60"/>
<dbReference type="InterPro" id="IPR012336">
    <property type="entry name" value="Thioredoxin-like_fold"/>
</dbReference>
<dbReference type="GO" id="GO:0005737">
    <property type="term" value="C:cytoplasm"/>
    <property type="evidence" value="ECO:0007669"/>
    <property type="project" value="TreeGrafter"/>
</dbReference>
<dbReference type="SFLD" id="SFLDG01200">
    <property type="entry name" value="SUF1.1"/>
    <property type="match status" value="1"/>
</dbReference>
<dbReference type="OrthoDB" id="5809458at2759"/>